<dbReference type="EMBL" id="JBHSFG010000041">
    <property type="protein sequence ID" value="MFC4467661.1"/>
    <property type="molecule type" value="Genomic_DNA"/>
</dbReference>
<protein>
    <submittedName>
        <fullName evidence="1">Type VII secretion system-associated protein</fullName>
    </submittedName>
</protein>
<reference evidence="2" key="1">
    <citation type="journal article" date="2019" name="Int. J. Syst. Evol. Microbiol.">
        <title>The Global Catalogue of Microorganisms (GCM) 10K type strain sequencing project: providing services to taxonomists for standard genome sequencing and annotation.</title>
        <authorList>
            <consortium name="The Broad Institute Genomics Platform"/>
            <consortium name="The Broad Institute Genome Sequencing Center for Infectious Disease"/>
            <person name="Wu L."/>
            <person name="Ma J."/>
        </authorList>
    </citation>
    <scope>NUCLEOTIDE SEQUENCE [LARGE SCALE GENOMIC DNA]</scope>
    <source>
        <strain evidence="2">DT43</strain>
    </source>
</reference>
<sequence>MAEDPQAKTGKLSMDKAGLQAFLDDRVELFKDELRKIALDDDSLGVQAVGSLIGETKYTSSKQFDSYGLSKPLRLGMMLKGERLNGKGEELNTAIAKTAEDLTTLYEEQTALFADIADNLKTTMEKLLAAQNDNLTKVDGQDFLDIFEDVVSGLSGGQGGGGEEKDED</sequence>
<evidence type="ECO:0000313" key="1">
    <source>
        <dbReference type="EMBL" id="MFC4467661.1"/>
    </source>
</evidence>
<comment type="caution">
    <text evidence="1">The sequence shown here is derived from an EMBL/GenBank/DDBJ whole genome shotgun (WGS) entry which is preliminary data.</text>
</comment>
<dbReference type="NCBIfam" id="NF033533">
    <property type="entry name" value="lone7_assoc_B"/>
    <property type="match status" value="1"/>
</dbReference>
<name>A0ABV8YTS4_9ACTN</name>
<organism evidence="1 2">
    <name type="scientific">Streptomyces xiangluensis</name>
    <dbReference type="NCBI Taxonomy" id="2665720"/>
    <lineage>
        <taxon>Bacteria</taxon>
        <taxon>Bacillati</taxon>
        <taxon>Actinomycetota</taxon>
        <taxon>Actinomycetes</taxon>
        <taxon>Kitasatosporales</taxon>
        <taxon>Streptomycetaceae</taxon>
        <taxon>Streptomyces</taxon>
    </lineage>
</organism>
<dbReference type="RefSeq" id="WP_386345118.1">
    <property type="nucleotide sequence ID" value="NZ_JBHSFG010000041.1"/>
</dbReference>
<gene>
    <name evidence="1" type="ORF">ACFPH6_24550</name>
</gene>
<accession>A0ABV8YTS4</accession>
<dbReference type="Proteomes" id="UP001596012">
    <property type="component" value="Unassembled WGS sequence"/>
</dbReference>
<evidence type="ECO:0000313" key="2">
    <source>
        <dbReference type="Proteomes" id="UP001596012"/>
    </source>
</evidence>
<keyword evidence="2" id="KW-1185">Reference proteome</keyword>
<dbReference type="InterPro" id="IPR049801">
    <property type="entry name" value="T7SS_assoc-like"/>
</dbReference>
<proteinExistence type="predicted"/>